<dbReference type="RefSeq" id="XP_004185440.1">
    <property type="nucleotide sequence ID" value="XM_004185392.1"/>
</dbReference>
<dbReference type="AlphaFoldDB" id="A0A0A1TXL2"/>
<dbReference type="GO" id="GO:0008270">
    <property type="term" value="F:zinc ion binding"/>
    <property type="evidence" value="ECO:0007669"/>
    <property type="project" value="UniProtKB-KW"/>
</dbReference>
<dbReference type="SMART" id="SM00325">
    <property type="entry name" value="RhoGEF"/>
    <property type="match status" value="1"/>
</dbReference>
<dbReference type="CDD" id="cd00160">
    <property type="entry name" value="RhoGEF"/>
    <property type="match status" value="1"/>
</dbReference>
<dbReference type="GeneID" id="14885130"/>
<keyword evidence="6" id="KW-0862">Zinc</keyword>
<keyword evidence="7" id="KW-0206">Cytoskeleton</keyword>
<dbReference type="VEuPathDB" id="AmoebaDB:EIN_327410"/>
<dbReference type="GO" id="GO:0005737">
    <property type="term" value="C:cytoplasm"/>
    <property type="evidence" value="ECO:0007669"/>
    <property type="project" value="TreeGrafter"/>
</dbReference>
<dbReference type="PROSITE" id="PS50178">
    <property type="entry name" value="ZF_FYVE"/>
    <property type="match status" value="1"/>
</dbReference>
<dbReference type="PROSITE" id="PS50003">
    <property type="entry name" value="PH_DOMAIN"/>
    <property type="match status" value="1"/>
</dbReference>
<evidence type="ECO:0000256" key="8">
    <source>
        <dbReference type="PROSITE-ProRule" id="PRU00091"/>
    </source>
</evidence>
<dbReference type="Pfam" id="PF00169">
    <property type="entry name" value="PH"/>
    <property type="match status" value="1"/>
</dbReference>
<dbReference type="Pfam" id="PF00621">
    <property type="entry name" value="RhoGEF"/>
    <property type="match status" value="1"/>
</dbReference>
<keyword evidence="13" id="KW-1185">Reference proteome</keyword>
<keyword evidence="2" id="KW-0963">Cytoplasm</keyword>
<dbReference type="EMBL" id="KB207015">
    <property type="protein sequence ID" value="ELP86094.1"/>
    <property type="molecule type" value="Genomic_DNA"/>
</dbReference>
<dbReference type="GO" id="GO:0005085">
    <property type="term" value="F:guanyl-nucleotide exchange factor activity"/>
    <property type="evidence" value="ECO:0007669"/>
    <property type="project" value="UniProtKB-KW"/>
</dbReference>
<evidence type="ECO:0000256" key="3">
    <source>
        <dbReference type="ARBA" id="ARBA00022658"/>
    </source>
</evidence>
<dbReference type="SUPFAM" id="SSF50729">
    <property type="entry name" value="PH domain-like"/>
    <property type="match status" value="1"/>
</dbReference>
<evidence type="ECO:0000256" key="6">
    <source>
        <dbReference type="ARBA" id="ARBA00022833"/>
    </source>
</evidence>
<dbReference type="InterPro" id="IPR013083">
    <property type="entry name" value="Znf_RING/FYVE/PHD"/>
</dbReference>
<dbReference type="InterPro" id="IPR001849">
    <property type="entry name" value="PH_domain"/>
</dbReference>
<dbReference type="PROSITE" id="PS50010">
    <property type="entry name" value="DH_2"/>
    <property type="match status" value="1"/>
</dbReference>
<dbReference type="InterPro" id="IPR011011">
    <property type="entry name" value="Znf_FYVE_PHD"/>
</dbReference>
<evidence type="ECO:0000259" key="10">
    <source>
        <dbReference type="PROSITE" id="PS50010"/>
    </source>
</evidence>
<dbReference type="InterPro" id="IPR000306">
    <property type="entry name" value="Znf_FYVE"/>
</dbReference>
<dbReference type="InterPro" id="IPR011993">
    <property type="entry name" value="PH-like_dom_sf"/>
</dbReference>
<evidence type="ECO:0000313" key="12">
    <source>
        <dbReference type="EMBL" id="ELP86094.1"/>
    </source>
</evidence>
<dbReference type="SMART" id="SM00233">
    <property type="entry name" value="PH"/>
    <property type="match status" value="1"/>
</dbReference>
<dbReference type="CDD" id="cd00065">
    <property type="entry name" value="FYVE_like_SF"/>
    <property type="match status" value="1"/>
</dbReference>
<reference evidence="12 13" key="1">
    <citation type="submission" date="2012-10" db="EMBL/GenBank/DDBJ databases">
        <authorList>
            <person name="Zafar N."/>
            <person name="Inman J."/>
            <person name="Hall N."/>
            <person name="Lorenzi H."/>
            <person name="Caler E."/>
        </authorList>
    </citation>
    <scope>NUCLEOTIDE SEQUENCE [LARGE SCALE GENOMIC DNA]</scope>
    <source>
        <strain evidence="12 13">IP1</strain>
    </source>
</reference>
<evidence type="ECO:0000259" key="9">
    <source>
        <dbReference type="PROSITE" id="PS50003"/>
    </source>
</evidence>
<protein>
    <submittedName>
        <fullName evidence="12">FYVE, RhoGEF and PH domain containing protein, putative</fullName>
    </submittedName>
</protein>
<evidence type="ECO:0000313" key="13">
    <source>
        <dbReference type="Proteomes" id="UP000014680"/>
    </source>
</evidence>
<dbReference type="GO" id="GO:0005856">
    <property type="term" value="C:cytoskeleton"/>
    <property type="evidence" value="ECO:0007669"/>
    <property type="project" value="UniProtKB-SubCell"/>
</dbReference>
<evidence type="ECO:0000256" key="7">
    <source>
        <dbReference type="ARBA" id="ARBA00023212"/>
    </source>
</evidence>
<evidence type="ECO:0000256" key="1">
    <source>
        <dbReference type="ARBA" id="ARBA00004245"/>
    </source>
</evidence>
<dbReference type="Gene3D" id="2.30.29.30">
    <property type="entry name" value="Pleckstrin-homology domain (PH domain)/Phosphotyrosine-binding domain (PTB)"/>
    <property type="match status" value="1"/>
</dbReference>
<evidence type="ECO:0000256" key="2">
    <source>
        <dbReference type="ARBA" id="ARBA00022490"/>
    </source>
</evidence>
<dbReference type="Proteomes" id="UP000014680">
    <property type="component" value="Unassembled WGS sequence"/>
</dbReference>
<proteinExistence type="predicted"/>
<dbReference type="OrthoDB" id="660555at2759"/>
<dbReference type="KEGG" id="eiv:EIN_327410"/>
<dbReference type="InterPro" id="IPR017455">
    <property type="entry name" value="Znf_FYVE-rel"/>
</dbReference>
<keyword evidence="3" id="KW-0344">Guanine-nucleotide releasing factor</keyword>
<keyword evidence="5 8" id="KW-0863">Zinc-finger</keyword>
<feature type="domain" description="FYVE-type" evidence="11">
    <location>
        <begin position="329"/>
        <end position="388"/>
    </location>
</feature>
<evidence type="ECO:0000256" key="4">
    <source>
        <dbReference type="ARBA" id="ARBA00022723"/>
    </source>
</evidence>
<dbReference type="SUPFAM" id="SSF48065">
    <property type="entry name" value="DBL homology domain (DH-domain)"/>
    <property type="match status" value="1"/>
</dbReference>
<sequence length="436" mass="50708">MKRTNVVNEIVSTEESYAKVLQTIEDVYVTPLTESNILSKDEITILFCNLETLLKGAKSFAEQLKERLKEFEVNDNIADVFLLNKEIFKQFSQYIQNYDKASLLFDGLQKKKKFEEFCEQQMNDPRCNNANLPTFLISPVQRIPRYILLMREYIKATDKDHPDALIAEQVMRYLDSFTKEVNNIIDRDSCKQQLRNIAKKLVDIDPVVKDDLLNMPRKLLKEGGLVKQCRKALKERYMYLFNDGVVIYGENFGKKVVYHAVLEVDTIKDFDDTETLKNGFILKSRDVSVTFYAPTFDEKKSWVTLLNFALYQEKVYQFVDDESDDEFPQDSNTDCSNCHSKFSLLNRKHHCALCNKIFCDNCAKKKVISRNGKNYTQRMCSTCSGEKTQESPQLEKKEVIQSIVLPTTPPPQLRHGINAQKYFQFQFPTRDPPPFP</sequence>
<name>A0A0A1TXL2_ENTIV</name>
<dbReference type="Gene3D" id="3.30.40.10">
    <property type="entry name" value="Zinc/RING finger domain, C3HC4 (zinc finger)"/>
    <property type="match status" value="1"/>
</dbReference>
<comment type="subcellular location">
    <subcellularLocation>
        <location evidence="1">Cytoplasm</location>
        <location evidence="1">Cytoskeleton</location>
    </subcellularLocation>
</comment>
<dbReference type="PANTHER" id="PTHR12673:SF159">
    <property type="entry name" value="LD03170P"/>
    <property type="match status" value="1"/>
</dbReference>
<gene>
    <name evidence="12" type="ORF">EIN_327410</name>
</gene>
<feature type="domain" description="PH" evidence="9">
    <location>
        <begin position="218"/>
        <end position="311"/>
    </location>
</feature>
<evidence type="ECO:0000259" key="11">
    <source>
        <dbReference type="PROSITE" id="PS50178"/>
    </source>
</evidence>
<keyword evidence="4" id="KW-0479">Metal-binding</keyword>
<organism evidence="12 13">
    <name type="scientific">Entamoeba invadens IP1</name>
    <dbReference type="NCBI Taxonomy" id="370355"/>
    <lineage>
        <taxon>Eukaryota</taxon>
        <taxon>Amoebozoa</taxon>
        <taxon>Evosea</taxon>
        <taxon>Archamoebae</taxon>
        <taxon>Mastigamoebida</taxon>
        <taxon>Entamoebidae</taxon>
        <taxon>Entamoeba</taxon>
    </lineage>
</organism>
<dbReference type="PANTHER" id="PTHR12673">
    <property type="entry name" value="FACIOGENITAL DYSPLASIA PROTEIN"/>
    <property type="match status" value="1"/>
</dbReference>
<dbReference type="Pfam" id="PF01363">
    <property type="entry name" value="FYVE"/>
    <property type="match status" value="1"/>
</dbReference>
<dbReference type="InterPro" id="IPR000219">
    <property type="entry name" value="DH_dom"/>
</dbReference>
<dbReference type="InterPro" id="IPR035899">
    <property type="entry name" value="DBL_dom_sf"/>
</dbReference>
<dbReference type="SMART" id="SM00064">
    <property type="entry name" value="FYVE"/>
    <property type="match status" value="1"/>
</dbReference>
<feature type="domain" description="DH" evidence="10">
    <location>
        <begin position="2"/>
        <end position="184"/>
    </location>
</feature>
<dbReference type="SUPFAM" id="SSF57903">
    <property type="entry name" value="FYVE/PHD zinc finger"/>
    <property type="match status" value="1"/>
</dbReference>
<dbReference type="InterPro" id="IPR051092">
    <property type="entry name" value="FYVE_RhoGEF_PH"/>
</dbReference>
<accession>A0A0A1TXL2</accession>
<evidence type="ECO:0000256" key="5">
    <source>
        <dbReference type="ARBA" id="ARBA00022771"/>
    </source>
</evidence>
<dbReference type="Gene3D" id="1.20.900.10">
    <property type="entry name" value="Dbl homology (DH) domain"/>
    <property type="match status" value="1"/>
</dbReference>